<organism evidence="1">
    <name type="scientific">Glycine soja</name>
    <name type="common">Wild soybean</name>
    <dbReference type="NCBI Taxonomy" id="3848"/>
    <lineage>
        <taxon>Eukaryota</taxon>
        <taxon>Viridiplantae</taxon>
        <taxon>Streptophyta</taxon>
        <taxon>Embryophyta</taxon>
        <taxon>Tracheophyta</taxon>
        <taxon>Spermatophyta</taxon>
        <taxon>Magnoliopsida</taxon>
        <taxon>eudicotyledons</taxon>
        <taxon>Gunneridae</taxon>
        <taxon>Pentapetalae</taxon>
        <taxon>rosids</taxon>
        <taxon>fabids</taxon>
        <taxon>Fabales</taxon>
        <taxon>Fabaceae</taxon>
        <taxon>Papilionoideae</taxon>
        <taxon>50 kb inversion clade</taxon>
        <taxon>NPAAA clade</taxon>
        <taxon>indigoferoid/millettioid clade</taxon>
        <taxon>Phaseoleae</taxon>
        <taxon>Glycine</taxon>
        <taxon>Glycine subgen. Soja</taxon>
    </lineage>
</organism>
<proteinExistence type="predicted"/>
<dbReference type="Proteomes" id="UP000053555">
    <property type="component" value="Unassembled WGS sequence"/>
</dbReference>
<accession>A0A0B2R980</accession>
<dbReference type="EMBL" id="KN652635">
    <property type="protein sequence ID" value="KHN28508.1"/>
    <property type="molecule type" value="Genomic_DNA"/>
</dbReference>
<gene>
    <name evidence="1" type="ORF">glysoja_044532</name>
</gene>
<sequence length="78" mass="8141">MGGAGSGLGGVAVVLAEEDGGGEKEGDHEEAGDRGDDGLLMTLDLLHMLSVKLIVLLAGSKDSYTKWCSWNYSVQSRS</sequence>
<evidence type="ECO:0000313" key="1">
    <source>
        <dbReference type="EMBL" id="KHN28508.1"/>
    </source>
</evidence>
<name>A0A0B2R980_GLYSO</name>
<dbReference type="AlphaFoldDB" id="A0A0B2R980"/>
<protein>
    <submittedName>
        <fullName evidence="1">Uncharacterized protein</fullName>
    </submittedName>
</protein>
<reference evidence="1" key="1">
    <citation type="submission" date="2014-07" db="EMBL/GenBank/DDBJ databases">
        <title>Identification of a novel salt tolerance gene in wild soybean by whole-genome sequencing.</title>
        <authorList>
            <person name="Lam H.-M."/>
            <person name="Qi X."/>
            <person name="Li M.-W."/>
            <person name="Liu X."/>
            <person name="Xie M."/>
            <person name="Ni M."/>
            <person name="Xu X."/>
        </authorList>
    </citation>
    <scope>NUCLEOTIDE SEQUENCE [LARGE SCALE GENOMIC DNA]</scope>
    <source>
        <tissue evidence="1">Root</tissue>
    </source>
</reference>